<sequence>MWAVSCGSHLFGTNPGAAWSGSLPSDASPWHEPRGEARRLTHTTRGTATDLAYERLKRAILTCALAPGTELREALLAEQFQLGRTPVRGALGRLVQDGLVEVRPRKGYRVTDLKITDVNEVFELRLMLEPAACELAAARAPRETIRALHDLAHAEYDHSDPGSYEQFLVDNREFHVRLADAAGNHRLARSIRALLEEMQRLFFLSLTVRDTSSEQMHEHHALYDSILSGDTALARKLSADQIEQSRRRVIEALITGFTPSPSTSSAPLGL</sequence>
<dbReference type="AlphaFoldDB" id="A0A4R5DDQ7"/>
<keyword evidence="1" id="KW-0805">Transcription regulation</keyword>
<dbReference type="PROSITE" id="PS50949">
    <property type="entry name" value="HTH_GNTR"/>
    <property type="match status" value="1"/>
</dbReference>
<dbReference type="InterPro" id="IPR036388">
    <property type="entry name" value="WH-like_DNA-bd_sf"/>
</dbReference>
<dbReference type="SMART" id="SM00345">
    <property type="entry name" value="HTH_GNTR"/>
    <property type="match status" value="1"/>
</dbReference>
<proteinExistence type="predicted"/>
<evidence type="ECO:0000256" key="3">
    <source>
        <dbReference type="ARBA" id="ARBA00023163"/>
    </source>
</evidence>
<dbReference type="InterPro" id="IPR011711">
    <property type="entry name" value="GntR_C"/>
</dbReference>
<keyword evidence="6" id="KW-1185">Reference proteome</keyword>
<dbReference type="Pfam" id="PF00392">
    <property type="entry name" value="GntR"/>
    <property type="match status" value="1"/>
</dbReference>
<dbReference type="Gene3D" id="1.20.120.530">
    <property type="entry name" value="GntR ligand-binding domain-like"/>
    <property type="match status" value="1"/>
</dbReference>
<dbReference type="EMBL" id="SMKZ01000011">
    <property type="protein sequence ID" value="TDE11197.1"/>
    <property type="molecule type" value="Genomic_DNA"/>
</dbReference>
<dbReference type="CDD" id="cd07377">
    <property type="entry name" value="WHTH_GntR"/>
    <property type="match status" value="1"/>
</dbReference>
<organism evidence="5 6">
    <name type="scientific">Jiangella asiatica</name>
    <dbReference type="NCBI Taxonomy" id="2530372"/>
    <lineage>
        <taxon>Bacteria</taxon>
        <taxon>Bacillati</taxon>
        <taxon>Actinomycetota</taxon>
        <taxon>Actinomycetes</taxon>
        <taxon>Jiangellales</taxon>
        <taxon>Jiangellaceae</taxon>
        <taxon>Jiangella</taxon>
    </lineage>
</organism>
<dbReference type="GO" id="GO:0003700">
    <property type="term" value="F:DNA-binding transcription factor activity"/>
    <property type="evidence" value="ECO:0007669"/>
    <property type="project" value="InterPro"/>
</dbReference>
<keyword evidence="3" id="KW-0804">Transcription</keyword>
<dbReference type="SMART" id="SM00895">
    <property type="entry name" value="FCD"/>
    <property type="match status" value="1"/>
</dbReference>
<dbReference type="SUPFAM" id="SSF48008">
    <property type="entry name" value="GntR ligand-binding domain-like"/>
    <property type="match status" value="1"/>
</dbReference>
<keyword evidence="2" id="KW-0238">DNA-binding</keyword>
<comment type="caution">
    <text evidence="5">The sequence shown here is derived from an EMBL/GenBank/DDBJ whole genome shotgun (WGS) entry which is preliminary data.</text>
</comment>
<dbReference type="InParanoid" id="A0A4R5DDQ7"/>
<dbReference type="Proteomes" id="UP000294739">
    <property type="component" value="Unassembled WGS sequence"/>
</dbReference>
<dbReference type="Pfam" id="PF07729">
    <property type="entry name" value="FCD"/>
    <property type="match status" value="1"/>
</dbReference>
<dbReference type="PANTHER" id="PTHR43537">
    <property type="entry name" value="TRANSCRIPTIONAL REGULATOR, GNTR FAMILY"/>
    <property type="match status" value="1"/>
</dbReference>
<protein>
    <submittedName>
        <fullName evidence="5">GntR family transcriptional regulator</fullName>
    </submittedName>
</protein>
<dbReference type="Gene3D" id="1.10.10.10">
    <property type="entry name" value="Winged helix-like DNA-binding domain superfamily/Winged helix DNA-binding domain"/>
    <property type="match status" value="1"/>
</dbReference>
<dbReference type="OrthoDB" id="8680240at2"/>
<evidence type="ECO:0000313" key="5">
    <source>
        <dbReference type="EMBL" id="TDE11197.1"/>
    </source>
</evidence>
<reference evidence="5 6" key="1">
    <citation type="submission" date="2019-03" db="EMBL/GenBank/DDBJ databases">
        <title>Draft genome sequences of novel Actinobacteria.</title>
        <authorList>
            <person name="Sahin N."/>
            <person name="Ay H."/>
            <person name="Saygin H."/>
        </authorList>
    </citation>
    <scope>NUCLEOTIDE SEQUENCE [LARGE SCALE GENOMIC DNA]</scope>
    <source>
        <strain evidence="5 6">5K138</strain>
    </source>
</reference>
<gene>
    <name evidence="5" type="ORF">E1269_10020</name>
</gene>
<name>A0A4R5DDQ7_9ACTN</name>
<evidence type="ECO:0000256" key="1">
    <source>
        <dbReference type="ARBA" id="ARBA00023015"/>
    </source>
</evidence>
<dbReference type="GO" id="GO:0003677">
    <property type="term" value="F:DNA binding"/>
    <property type="evidence" value="ECO:0007669"/>
    <property type="project" value="UniProtKB-KW"/>
</dbReference>
<evidence type="ECO:0000313" key="6">
    <source>
        <dbReference type="Proteomes" id="UP000294739"/>
    </source>
</evidence>
<feature type="domain" description="HTH gntR-type" evidence="4">
    <location>
        <begin position="46"/>
        <end position="113"/>
    </location>
</feature>
<dbReference type="InterPro" id="IPR036390">
    <property type="entry name" value="WH_DNA-bd_sf"/>
</dbReference>
<dbReference type="InterPro" id="IPR000524">
    <property type="entry name" value="Tscrpt_reg_HTH_GntR"/>
</dbReference>
<accession>A0A4R5DDQ7</accession>
<evidence type="ECO:0000256" key="2">
    <source>
        <dbReference type="ARBA" id="ARBA00023125"/>
    </source>
</evidence>
<dbReference type="InterPro" id="IPR008920">
    <property type="entry name" value="TF_FadR/GntR_C"/>
</dbReference>
<dbReference type="PANTHER" id="PTHR43537:SF45">
    <property type="entry name" value="GNTR FAMILY REGULATORY PROTEIN"/>
    <property type="match status" value="1"/>
</dbReference>
<evidence type="ECO:0000259" key="4">
    <source>
        <dbReference type="PROSITE" id="PS50949"/>
    </source>
</evidence>
<dbReference type="SUPFAM" id="SSF46785">
    <property type="entry name" value="Winged helix' DNA-binding domain"/>
    <property type="match status" value="1"/>
</dbReference>